<dbReference type="Proteomes" id="UP000005237">
    <property type="component" value="Unassembled WGS sequence"/>
</dbReference>
<accession>A0A8R1ERH2</accession>
<organism evidence="2 3">
    <name type="scientific">Caenorhabditis japonica</name>
    <dbReference type="NCBI Taxonomy" id="281687"/>
    <lineage>
        <taxon>Eukaryota</taxon>
        <taxon>Metazoa</taxon>
        <taxon>Ecdysozoa</taxon>
        <taxon>Nematoda</taxon>
        <taxon>Chromadorea</taxon>
        <taxon>Rhabditida</taxon>
        <taxon>Rhabditina</taxon>
        <taxon>Rhabditomorpha</taxon>
        <taxon>Rhabditoidea</taxon>
        <taxon>Rhabditidae</taxon>
        <taxon>Peloderinae</taxon>
        <taxon>Caenorhabditis</taxon>
    </lineage>
</organism>
<proteinExistence type="predicted"/>
<reference evidence="2" key="2">
    <citation type="submission" date="2022-06" db="UniProtKB">
        <authorList>
            <consortium name="EnsemblMetazoa"/>
        </authorList>
    </citation>
    <scope>IDENTIFICATION</scope>
    <source>
        <strain evidence="2">DF5081</strain>
    </source>
</reference>
<dbReference type="AlphaFoldDB" id="A0A8R1ERH2"/>
<dbReference type="SUPFAM" id="SSF49329">
    <property type="entry name" value="Cu,Zn superoxide dismutase-like"/>
    <property type="match status" value="1"/>
</dbReference>
<feature type="compositionally biased region" description="Polar residues" evidence="1">
    <location>
        <begin position="14"/>
        <end position="23"/>
    </location>
</feature>
<dbReference type="GO" id="GO:0006801">
    <property type="term" value="P:superoxide metabolic process"/>
    <property type="evidence" value="ECO:0007669"/>
    <property type="project" value="InterPro"/>
</dbReference>
<evidence type="ECO:0000313" key="2">
    <source>
        <dbReference type="EnsemblMetazoa" id="CJA41276.1"/>
    </source>
</evidence>
<protein>
    <recommendedName>
        <fullName evidence="4">Superoxide dismutase</fullName>
    </recommendedName>
</protein>
<reference evidence="3" key="1">
    <citation type="submission" date="2010-08" db="EMBL/GenBank/DDBJ databases">
        <authorList>
            <consortium name="Caenorhabditis japonica Sequencing Consortium"/>
            <person name="Wilson R.K."/>
        </authorList>
    </citation>
    <scope>NUCLEOTIDE SEQUENCE [LARGE SCALE GENOMIC DNA]</scope>
    <source>
        <strain evidence="3">DF5081</strain>
    </source>
</reference>
<dbReference type="InterPro" id="IPR036423">
    <property type="entry name" value="SOD-like_Cu/Zn_dom_sf"/>
</dbReference>
<dbReference type="PROSITE" id="PS00332">
    <property type="entry name" value="SOD_CU_ZN_2"/>
    <property type="match status" value="1"/>
</dbReference>
<keyword evidence="3" id="KW-1185">Reference proteome</keyword>
<feature type="region of interest" description="Disordered" evidence="1">
    <location>
        <begin position="1"/>
        <end position="32"/>
    </location>
</feature>
<dbReference type="GO" id="GO:0046872">
    <property type="term" value="F:metal ion binding"/>
    <property type="evidence" value="ECO:0007669"/>
    <property type="project" value="InterPro"/>
</dbReference>
<dbReference type="InterPro" id="IPR018152">
    <property type="entry name" value="SOD_Cu/Zn_BS"/>
</dbReference>
<evidence type="ECO:0008006" key="4">
    <source>
        <dbReference type="Google" id="ProtNLM"/>
    </source>
</evidence>
<name>A0A8R1ERH2_CAEJA</name>
<dbReference type="EnsemblMetazoa" id="CJA41276.1">
    <property type="protein sequence ID" value="CJA41276.1"/>
    <property type="gene ID" value="WBGene00217124"/>
</dbReference>
<evidence type="ECO:0000313" key="3">
    <source>
        <dbReference type="Proteomes" id="UP000005237"/>
    </source>
</evidence>
<dbReference type="Gene3D" id="2.60.40.200">
    <property type="entry name" value="Superoxide dismutase, copper/zinc binding domain"/>
    <property type="match status" value="1"/>
</dbReference>
<evidence type="ECO:0000256" key="1">
    <source>
        <dbReference type="SAM" id="MobiDB-lite"/>
    </source>
</evidence>
<sequence length="32" mass="3275">MSLFQTDDLGRGTSDLSKTTGNAGSRLACGTI</sequence>